<dbReference type="EMBL" id="PVWG01000086">
    <property type="protein sequence ID" value="PSB14531.1"/>
    <property type="molecule type" value="Genomic_DNA"/>
</dbReference>
<dbReference type="OrthoDB" id="465824at2"/>
<gene>
    <name evidence="2" type="ORF">C7B65_26320</name>
</gene>
<reference evidence="2 3" key="2">
    <citation type="submission" date="2018-03" db="EMBL/GenBank/DDBJ databases">
        <title>The ancient ancestry and fast evolution of plastids.</title>
        <authorList>
            <person name="Moore K.R."/>
            <person name="Magnabosco C."/>
            <person name="Momper L."/>
            <person name="Gold D.A."/>
            <person name="Bosak T."/>
            <person name="Fournier G.P."/>
        </authorList>
    </citation>
    <scope>NUCLEOTIDE SEQUENCE [LARGE SCALE GENOMIC DNA]</scope>
    <source>
        <strain evidence="2 3">ULC007</strain>
    </source>
</reference>
<accession>A0A2T1D270</accession>
<proteinExistence type="predicted"/>
<evidence type="ECO:0000313" key="3">
    <source>
        <dbReference type="Proteomes" id="UP000238634"/>
    </source>
</evidence>
<sequence>MNGRDVSKKVYVTLPDTVQEDLEGWADYQGRPTANLAAYLIELGIREAKAKGEFKTNQKSPATESKGK</sequence>
<dbReference type="Pfam" id="PF07878">
    <property type="entry name" value="RHH_5"/>
    <property type="match status" value="1"/>
</dbReference>
<name>A0A2T1D270_9CYAN</name>
<keyword evidence="3" id="KW-1185">Reference proteome</keyword>
<comment type="caution">
    <text evidence="2">The sequence shown here is derived from an EMBL/GenBank/DDBJ whole genome shotgun (WGS) entry which is preliminary data.</text>
</comment>
<protein>
    <recommendedName>
        <fullName evidence="1">CopG-like ribbon-helix-helix domain-containing protein</fullName>
    </recommendedName>
</protein>
<evidence type="ECO:0000313" key="2">
    <source>
        <dbReference type="EMBL" id="PSB14531.1"/>
    </source>
</evidence>
<organism evidence="2 3">
    <name type="scientific">Phormidesmis priestleyi ULC007</name>
    <dbReference type="NCBI Taxonomy" id="1920490"/>
    <lineage>
        <taxon>Bacteria</taxon>
        <taxon>Bacillati</taxon>
        <taxon>Cyanobacteriota</taxon>
        <taxon>Cyanophyceae</taxon>
        <taxon>Leptolyngbyales</taxon>
        <taxon>Leptolyngbyaceae</taxon>
        <taxon>Phormidesmis</taxon>
    </lineage>
</organism>
<dbReference type="Proteomes" id="UP000238634">
    <property type="component" value="Unassembled WGS sequence"/>
</dbReference>
<dbReference type="AlphaFoldDB" id="A0A2T1D270"/>
<feature type="domain" description="CopG-like ribbon-helix-helix" evidence="1">
    <location>
        <begin position="7"/>
        <end position="49"/>
    </location>
</feature>
<evidence type="ECO:0000259" key="1">
    <source>
        <dbReference type="Pfam" id="PF07878"/>
    </source>
</evidence>
<reference evidence="2 3" key="1">
    <citation type="submission" date="2018-02" db="EMBL/GenBank/DDBJ databases">
        <authorList>
            <person name="Cohen D.B."/>
            <person name="Kent A.D."/>
        </authorList>
    </citation>
    <scope>NUCLEOTIDE SEQUENCE [LARGE SCALE GENOMIC DNA]</scope>
    <source>
        <strain evidence="2 3">ULC007</strain>
    </source>
</reference>
<dbReference type="InterPro" id="IPR012869">
    <property type="entry name" value="RHH_5"/>
</dbReference>